<feature type="transmembrane region" description="Helical" evidence="2">
    <location>
        <begin position="33"/>
        <end position="53"/>
    </location>
</feature>
<comment type="caution">
    <text evidence="4">The sequence shown here is derived from an EMBL/GenBank/DDBJ whole genome shotgun (WGS) entry which is preliminary data.</text>
</comment>
<evidence type="ECO:0000256" key="2">
    <source>
        <dbReference type="SAM" id="Phobius"/>
    </source>
</evidence>
<feature type="region of interest" description="Disordered" evidence="1">
    <location>
        <begin position="1"/>
        <end position="28"/>
    </location>
</feature>
<organism evidence="4 5">
    <name type="scientific">Willisornis vidua</name>
    <name type="common">Xingu scale-backed antbird</name>
    <dbReference type="NCBI Taxonomy" id="1566151"/>
    <lineage>
        <taxon>Eukaryota</taxon>
        <taxon>Metazoa</taxon>
        <taxon>Chordata</taxon>
        <taxon>Craniata</taxon>
        <taxon>Vertebrata</taxon>
        <taxon>Euteleostomi</taxon>
        <taxon>Archelosauria</taxon>
        <taxon>Archosauria</taxon>
        <taxon>Dinosauria</taxon>
        <taxon>Saurischia</taxon>
        <taxon>Theropoda</taxon>
        <taxon>Coelurosauria</taxon>
        <taxon>Aves</taxon>
        <taxon>Neognathae</taxon>
        <taxon>Neoaves</taxon>
        <taxon>Telluraves</taxon>
        <taxon>Australaves</taxon>
        <taxon>Passeriformes</taxon>
        <taxon>Thamnophilidae</taxon>
        <taxon>Willisornis</taxon>
    </lineage>
</organism>
<dbReference type="InterPro" id="IPR000477">
    <property type="entry name" value="RT_dom"/>
</dbReference>
<protein>
    <submittedName>
        <fullName evidence="4">RNA-directed DNA polymerase from mobile element jockey-like protein</fullName>
    </submittedName>
</protein>
<proteinExistence type="predicted"/>
<name>A0ABQ9D5Z3_9PASS</name>
<keyword evidence="2" id="KW-0472">Membrane</keyword>
<keyword evidence="5" id="KW-1185">Reference proteome</keyword>
<keyword evidence="2" id="KW-0812">Transmembrane</keyword>
<evidence type="ECO:0000313" key="4">
    <source>
        <dbReference type="EMBL" id="KAJ7413009.1"/>
    </source>
</evidence>
<feature type="compositionally biased region" description="Polar residues" evidence="1">
    <location>
        <begin position="18"/>
        <end position="27"/>
    </location>
</feature>
<keyword evidence="2" id="KW-1133">Transmembrane helix</keyword>
<evidence type="ECO:0000313" key="5">
    <source>
        <dbReference type="Proteomes" id="UP001145742"/>
    </source>
</evidence>
<evidence type="ECO:0000259" key="3">
    <source>
        <dbReference type="Pfam" id="PF00078"/>
    </source>
</evidence>
<dbReference type="EMBL" id="WHWB01034179">
    <property type="protein sequence ID" value="KAJ7413009.1"/>
    <property type="molecule type" value="Genomic_DNA"/>
</dbReference>
<feature type="domain" description="Reverse transcriptase" evidence="3">
    <location>
        <begin position="56"/>
        <end position="145"/>
    </location>
</feature>
<dbReference type="PANTHER" id="PTHR33332">
    <property type="entry name" value="REVERSE TRANSCRIPTASE DOMAIN-CONTAINING PROTEIN"/>
    <property type="match status" value="1"/>
</dbReference>
<reference evidence="4" key="1">
    <citation type="submission" date="2019-10" db="EMBL/GenBank/DDBJ databases">
        <authorList>
            <person name="Soares A.E.R."/>
            <person name="Aleixo A."/>
            <person name="Schneider P."/>
            <person name="Miyaki C.Y."/>
            <person name="Schneider M.P."/>
            <person name="Mello C."/>
            <person name="Vasconcelos A.T.R."/>
        </authorList>
    </citation>
    <scope>NUCLEOTIDE SEQUENCE</scope>
    <source>
        <tissue evidence="4">Muscle</tissue>
    </source>
</reference>
<accession>A0ABQ9D5Z3</accession>
<gene>
    <name evidence="4" type="ORF">WISP_93470</name>
</gene>
<sequence length="165" mass="18621">MSDGAPLDSRSSLEVEQRPSLQQQFSGTREENFPFQSIMVMMMMMMMMMMVMTRVIHLVNEGKAVDVVCLDFTGTFDTVSHKMLLEKLAVYGLDRCTLCWVKNWLGGQAQRVVGLVSVPVLFNIFIDDLNEEIESTISKFLDDLLEGEKDLQRDLDIGGLCALIS</sequence>
<evidence type="ECO:0000256" key="1">
    <source>
        <dbReference type="SAM" id="MobiDB-lite"/>
    </source>
</evidence>
<dbReference type="Pfam" id="PF00078">
    <property type="entry name" value="RVT_1"/>
    <property type="match status" value="1"/>
</dbReference>
<dbReference type="Proteomes" id="UP001145742">
    <property type="component" value="Unassembled WGS sequence"/>
</dbReference>